<feature type="signal peptide" evidence="7">
    <location>
        <begin position="1"/>
        <end position="22"/>
    </location>
</feature>
<evidence type="ECO:0000256" key="2">
    <source>
        <dbReference type="ARBA" id="ARBA00022729"/>
    </source>
</evidence>
<reference evidence="9" key="1">
    <citation type="submission" date="2019-12" db="EMBL/GenBank/DDBJ databases">
        <authorList>
            <person name="Scholes J."/>
        </authorList>
    </citation>
    <scope>NUCLEOTIDE SEQUENCE</scope>
</reference>
<dbReference type="Gene3D" id="3.20.20.80">
    <property type="entry name" value="Glycosidases"/>
    <property type="match status" value="1"/>
</dbReference>
<dbReference type="GO" id="GO:0004553">
    <property type="term" value="F:hydrolase activity, hydrolyzing O-glycosyl compounds"/>
    <property type="evidence" value="ECO:0007669"/>
    <property type="project" value="InterPro"/>
</dbReference>
<dbReference type="InterPro" id="IPR044965">
    <property type="entry name" value="Glyco_hydro_17_plant"/>
</dbReference>
<dbReference type="Gene3D" id="1.20.58.1040">
    <property type="match status" value="1"/>
</dbReference>
<sequence length="493" mass="55656">MAINLIIASLLISCCWFARVEGVIGINWGRQTTHRLIPSMVVDLMLQNEIRHLKLFSPSDNVLRAFASSGISITITLPNESIKDIKYPLLASYWLQQRVLKYRNQNVDIRYLFVGSEPFSTYTRKNTYDSAPTALRLIQDSIIANGYDNLIATIPHFTDVLTPNIMKPSEADFREDLKERMVEIIRLLNRTNAPFVCNVFPIYYVMNHTDDGWDPEFAFINNRSNFTVEDNGLVYRNVFEFVYDSFLHAIAKAGSPGMELMVGKIGWPTDGYVNANVENAERFFKEFLPYIRSNKGTPLRPGASIDVSIHSLADENKNYINMAPFQRHWGVYWSDGQPKYKIDFTGQGRDIFPTTGKGLIHMPRRWCIFNGDTSDIDKVRLQLGEACKLADCTTLSPGGSCSHLEMRQNVSYAFNMAFQASAQADIKGATCDFDGLGVLVPEDPSNGTCKFPVEILAAEKADKDGLTDRGAKRFNLSRLSIFITFLTFVFILG</sequence>
<evidence type="ECO:0000256" key="5">
    <source>
        <dbReference type="ARBA" id="ARBA00023295"/>
    </source>
</evidence>
<dbReference type="SMART" id="SM00768">
    <property type="entry name" value="X8"/>
    <property type="match status" value="1"/>
</dbReference>
<gene>
    <name evidence="9" type="ORF">SHERM_27171</name>
</gene>
<evidence type="ECO:0000313" key="9">
    <source>
        <dbReference type="EMBL" id="CAA0831859.1"/>
    </source>
</evidence>
<keyword evidence="5" id="KW-0326">Glycosidase</keyword>
<feature type="domain" description="X8" evidence="8">
    <location>
        <begin position="365"/>
        <end position="451"/>
    </location>
</feature>
<proteinExistence type="inferred from homology"/>
<evidence type="ECO:0000259" key="8">
    <source>
        <dbReference type="SMART" id="SM00768"/>
    </source>
</evidence>
<evidence type="ECO:0000256" key="6">
    <source>
        <dbReference type="RuleBase" id="RU004335"/>
    </source>
</evidence>
<accession>A0A9N7RJ25</accession>
<evidence type="ECO:0000256" key="3">
    <source>
        <dbReference type="ARBA" id="ARBA00022801"/>
    </source>
</evidence>
<evidence type="ECO:0000256" key="1">
    <source>
        <dbReference type="ARBA" id="ARBA00008773"/>
    </source>
</evidence>
<keyword evidence="4" id="KW-1015">Disulfide bond</keyword>
<keyword evidence="10" id="KW-1185">Reference proteome</keyword>
<comment type="caution">
    <text evidence="9">The sequence shown here is derived from an EMBL/GenBank/DDBJ whole genome shotgun (WGS) entry which is preliminary data.</text>
</comment>
<dbReference type="InterPro" id="IPR000490">
    <property type="entry name" value="Glyco_hydro_17"/>
</dbReference>
<dbReference type="PANTHER" id="PTHR32227">
    <property type="entry name" value="GLUCAN ENDO-1,3-BETA-GLUCOSIDASE BG1-RELATED-RELATED"/>
    <property type="match status" value="1"/>
</dbReference>
<dbReference type="GO" id="GO:0005975">
    <property type="term" value="P:carbohydrate metabolic process"/>
    <property type="evidence" value="ECO:0007669"/>
    <property type="project" value="InterPro"/>
</dbReference>
<dbReference type="SUPFAM" id="SSF51445">
    <property type="entry name" value="(Trans)glycosidases"/>
    <property type="match status" value="1"/>
</dbReference>
<dbReference type="AlphaFoldDB" id="A0A9N7RJ25"/>
<dbReference type="Pfam" id="PF07983">
    <property type="entry name" value="X8"/>
    <property type="match status" value="1"/>
</dbReference>
<organism evidence="9 10">
    <name type="scientific">Striga hermonthica</name>
    <name type="common">Purple witchweed</name>
    <name type="synonym">Buchnera hermonthica</name>
    <dbReference type="NCBI Taxonomy" id="68872"/>
    <lineage>
        <taxon>Eukaryota</taxon>
        <taxon>Viridiplantae</taxon>
        <taxon>Streptophyta</taxon>
        <taxon>Embryophyta</taxon>
        <taxon>Tracheophyta</taxon>
        <taxon>Spermatophyta</taxon>
        <taxon>Magnoliopsida</taxon>
        <taxon>eudicotyledons</taxon>
        <taxon>Gunneridae</taxon>
        <taxon>Pentapetalae</taxon>
        <taxon>asterids</taxon>
        <taxon>lamiids</taxon>
        <taxon>Lamiales</taxon>
        <taxon>Orobanchaceae</taxon>
        <taxon>Buchnereae</taxon>
        <taxon>Striga</taxon>
    </lineage>
</organism>
<evidence type="ECO:0000256" key="7">
    <source>
        <dbReference type="SAM" id="SignalP"/>
    </source>
</evidence>
<dbReference type="InterPro" id="IPR012946">
    <property type="entry name" value="X8"/>
</dbReference>
<protein>
    <submittedName>
        <fullName evidence="9">O-Glycosyl hydrolases family 17 protein</fullName>
    </submittedName>
</protein>
<dbReference type="OrthoDB" id="888856at2759"/>
<name>A0A9N7RJ25_STRHE</name>
<dbReference type="InterPro" id="IPR017853">
    <property type="entry name" value="GH"/>
</dbReference>
<dbReference type="EMBL" id="CACSLK010027833">
    <property type="protein sequence ID" value="CAA0831859.1"/>
    <property type="molecule type" value="Genomic_DNA"/>
</dbReference>
<dbReference type="Proteomes" id="UP001153555">
    <property type="component" value="Unassembled WGS sequence"/>
</dbReference>
<dbReference type="Pfam" id="PF00332">
    <property type="entry name" value="Glyco_hydro_17"/>
    <property type="match status" value="1"/>
</dbReference>
<feature type="chain" id="PRO_5040509941" evidence="7">
    <location>
        <begin position="23"/>
        <end position="493"/>
    </location>
</feature>
<evidence type="ECO:0000256" key="4">
    <source>
        <dbReference type="ARBA" id="ARBA00023157"/>
    </source>
</evidence>
<comment type="similarity">
    <text evidence="1 6">Belongs to the glycosyl hydrolase 17 family.</text>
</comment>
<keyword evidence="2 7" id="KW-0732">Signal</keyword>
<keyword evidence="3 9" id="KW-0378">Hydrolase</keyword>
<evidence type="ECO:0000313" key="10">
    <source>
        <dbReference type="Proteomes" id="UP001153555"/>
    </source>
</evidence>